<keyword evidence="3" id="KW-1185">Reference proteome</keyword>
<evidence type="ECO:0000313" key="2">
    <source>
        <dbReference type="EMBL" id="MCW4451592.1"/>
    </source>
</evidence>
<protein>
    <submittedName>
        <fullName evidence="2">Uncharacterized protein</fullName>
    </submittedName>
</protein>
<reference evidence="2 3" key="1">
    <citation type="submission" date="2022-10" db="EMBL/GenBank/DDBJ databases">
        <title>Kaistella sp. BT-6-1-3.</title>
        <authorList>
            <person name="Ai J."/>
            <person name="Deng Z."/>
        </authorList>
    </citation>
    <scope>NUCLEOTIDE SEQUENCE [LARGE SCALE GENOMIC DNA]</scope>
    <source>
        <strain evidence="2 3">BT6-1-3</strain>
    </source>
</reference>
<dbReference type="Proteomes" id="UP001209107">
    <property type="component" value="Unassembled WGS sequence"/>
</dbReference>
<feature type="signal peptide" evidence="1">
    <location>
        <begin position="1"/>
        <end position="21"/>
    </location>
</feature>
<name>A0ABT3JLC5_9FLAO</name>
<dbReference type="RefSeq" id="WP_265143776.1">
    <property type="nucleotide sequence ID" value="NZ_JAPCHZ010000002.1"/>
</dbReference>
<organism evidence="2 3">
    <name type="scientific">Kaistella yananensis</name>
    <dbReference type="NCBI Taxonomy" id="2989820"/>
    <lineage>
        <taxon>Bacteria</taxon>
        <taxon>Pseudomonadati</taxon>
        <taxon>Bacteroidota</taxon>
        <taxon>Flavobacteriia</taxon>
        <taxon>Flavobacteriales</taxon>
        <taxon>Weeksellaceae</taxon>
        <taxon>Chryseobacterium group</taxon>
        <taxon>Kaistella</taxon>
    </lineage>
</organism>
<gene>
    <name evidence="2" type="ORF">OK344_05160</name>
</gene>
<keyword evidence="1" id="KW-0732">Signal</keyword>
<feature type="chain" id="PRO_5045170831" evidence="1">
    <location>
        <begin position="22"/>
        <end position="149"/>
    </location>
</feature>
<comment type="caution">
    <text evidence="2">The sequence shown here is derived from an EMBL/GenBank/DDBJ whole genome shotgun (WGS) entry which is preliminary data.</text>
</comment>
<proteinExistence type="predicted"/>
<evidence type="ECO:0000313" key="3">
    <source>
        <dbReference type="Proteomes" id="UP001209107"/>
    </source>
</evidence>
<dbReference type="EMBL" id="JAPCHZ010000002">
    <property type="protein sequence ID" value="MCW4451592.1"/>
    <property type="molecule type" value="Genomic_DNA"/>
</dbReference>
<accession>A0ABT3JLC5</accession>
<sequence>MKTKIFAFFFLLFLHSFSAQELNYNVLKTLTNISFVSVDEYMINANGFRKIKEENNGKTISYGRSDKDIGNLVFLKIISSPKFPYNGLEILTGRNTNISAIKREILSDGFVYNGNKMGFLIYNKDNTSYLIKENYNEVGANQIMFIFGE</sequence>
<evidence type="ECO:0000256" key="1">
    <source>
        <dbReference type="SAM" id="SignalP"/>
    </source>
</evidence>